<dbReference type="AlphaFoldDB" id="A0A8B6CSL6"/>
<comment type="caution">
    <text evidence="2">The sequence shown here is derived from an EMBL/GenBank/DDBJ whole genome shotgun (WGS) entry which is preliminary data.</text>
</comment>
<gene>
    <name evidence="2" type="ORF">MGAL_10B005171</name>
</gene>
<feature type="transmembrane region" description="Helical" evidence="1">
    <location>
        <begin position="20"/>
        <end position="44"/>
    </location>
</feature>
<dbReference type="EMBL" id="UYJE01002158">
    <property type="protein sequence ID" value="VDI08297.1"/>
    <property type="molecule type" value="Genomic_DNA"/>
</dbReference>
<dbReference type="Proteomes" id="UP000596742">
    <property type="component" value="Unassembled WGS sequence"/>
</dbReference>
<dbReference type="OrthoDB" id="6043743at2759"/>
<evidence type="ECO:0000256" key="1">
    <source>
        <dbReference type="SAM" id="Phobius"/>
    </source>
</evidence>
<sequence length="179" mass="20838">MSNFTNITTPEGIVHQTKRVPVLGIVCPLLTVIPIFIGLGVSFWRYHKRRKALVYRKGVMSPQERPRIKAPSAAMKWEVEFTDLLQYVRHKKENHEETEPETKNPVAKKYETTESPIKTITESKDNKPEVRVAHGKYWATPRRKSADFELMPVISKHNIKYNTKQDDDRTKRKLIENAV</sequence>
<evidence type="ECO:0000313" key="3">
    <source>
        <dbReference type="Proteomes" id="UP000596742"/>
    </source>
</evidence>
<reference evidence="2" key="1">
    <citation type="submission" date="2018-11" db="EMBL/GenBank/DDBJ databases">
        <authorList>
            <person name="Alioto T."/>
            <person name="Alioto T."/>
        </authorList>
    </citation>
    <scope>NUCLEOTIDE SEQUENCE</scope>
</reference>
<accession>A0A8B6CSL6</accession>
<keyword evidence="3" id="KW-1185">Reference proteome</keyword>
<evidence type="ECO:0000313" key="2">
    <source>
        <dbReference type="EMBL" id="VDI08297.1"/>
    </source>
</evidence>
<keyword evidence="1" id="KW-1133">Transmembrane helix</keyword>
<name>A0A8B6CSL6_MYTGA</name>
<protein>
    <submittedName>
        <fullName evidence="2">Uncharacterized protein</fullName>
    </submittedName>
</protein>
<keyword evidence="1" id="KW-0472">Membrane</keyword>
<proteinExistence type="predicted"/>
<organism evidence="2 3">
    <name type="scientific">Mytilus galloprovincialis</name>
    <name type="common">Mediterranean mussel</name>
    <dbReference type="NCBI Taxonomy" id="29158"/>
    <lineage>
        <taxon>Eukaryota</taxon>
        <taxon>Metazoa</taxon>
        <taxon>Spiralia</taxon>
        <taxon>Lophotrochozoa</taxon>
        <taxon>Mollusca</taxon>
        <taxon>Bivalvia</taxon>
        <taxon>Autobranchia</taxon>
        <taxon>Pteriomorphia</taxon>
        <taxon>Mytilida</taxon>
        <taxon>Mytiloidea</taxon>
        <taxon>Mytilidae</taxon>
        <taxon>Mytilinae</taxon>
        <taxon>Mytilus</taxon>
    </lineage>
</organism>
<keyword evidence="1" id="KW-0812">Transmembrane</keyword>